<protein>
    <recommendedName>
        <fullName evidence="1">Calcineurin-like phosphoesterase domain-containing protein</fullName>
    </recommendedName>
</protein>
<dbReference type="Proteomes" id="UP000431744">
    <property type="component" value="Unassembled WGS sequence"/>
</dbReference>
<evidence type="ECO:0000313" key="3">
    <source>
        <dbReference type="Proteomes" id="UP000431744"/>
    </source>
</evidence>
<proteinExistence type="predicted"/>
<evidence type="ECO:0000259" key="1">
    <source>
        <dbReference type="Pfam" id="PF00149"/>
    </source>
</evidence>
<keyword evidence="3" id="KW-1185">Reference proteome</keyword>
<dbReference type="AlphaFoldDB" id="A0A6H9WKK8"/>
<organism evidence="2 3">
    <name type="scientific">Pseudoclavibacter endophyticus</name>
    <dbReference type="NCBI Taxonomy" id="1778590"/>
    <lineage>
        <taxon>Bacteria</taxon>
        <taxon>Bacillati</taxon>
        <taxon>Actinomycetota</taxon>
        <taxon>Actinomycetes</taxon>
        <taxon>Micrococcales</taxon>
        <taxon>Microbacteriaceae</taxon>
        <taxon>Pseudoclavibacter</taxon>
    </lineage>
</organism>
<dbReference type="RefSeq" id="WP_158028270.1">
    <property type="nucleotide sequence ID" value="NZ_BMHG01000001.1"/>
</dbReference>
<dbReference type="Gene3D" id="3.60.21.10">
    <property type="match status" value="1"/>
</dbReference>
<accession>A0A6H9WKK8</accession>
<feature type="domain" description="Calcineurin-like phosphoesterase" evidence="1">
    <location>
        <begin position="22"/>
        <end position="221"/>
    </location>
</feature>
<sequence>MNERLETPPPALRLPDGTEPTTVALAGDWHANTPYAVASIAHALSGGAEAIVHLGDFGFRFESDFLAAVDRALGDVPLFFIDGNHESFPWLASHPIDDRGVRPISRSVTHLPRGVRWSWRGRTWLALGGAHSVDRRARERGEAWWPEEAITVDDVERAVAAGPVDVLVCHDVPAGVPVPHVYPEGTFPADDEAAGEAHRDLVRAVVDGTWPRFIAHGHFHRHYRSTLGAARVLGLAHDRHEPNENVAFLDTATLALVPPSADPPPIENRLALPHASAAKVRSIANTD</sequence>
<dbReference type="GO" id="GO:0016787">
    <property type="term" value="F:hydrolase activity"/>
    <property type="evidence" value="ECO:0007669"/>
    <property type="project" value="InterPro"/>
</dbReference>
<name>A0A6H9WKK8_9MICO</name>
<dbReference type="OrthoDB" id="5380150at2"/>
<evidence type="ECO:0000313" key="2">
    <source>
        <dbReference type="EMBL" id="KAB1649683.1"/>
    </source>
</evidence>
<comment type="caution">
    <text evidence="2">The sequence shown here is derived from an EMBL/GenBank/DDBJ whole genome shotgun (WGS) entry which is preliminary data.</text>
</comment>
<dbReference type="SUPFAM" id="SSF56300">
    <property type="entry name" value="Metallo-dependent phosphatases"/>
    <property type="match status" value="1"/>
</dbReference>
<dbReference type="EMBL" id="WBJY01000001">
    <property type="protein sequence ID" value="KAB1649683.1"/>
    <property type="molecule type" value="Genomic_DNA"/>
</dbReference>
<gene>
    <name evidence="2" type="ORF">F8O04_05450</name>
</gene>
<dbReference type="Pfam" id="PF00149">
    <property type="entry name" value="Metallophos"/>
    <property type="match status" value="1"/>
</dbReference>
<dbReference type="InterPro" id="IPR029052">
    <property type="entry name" value="Metallo-depent_PP-like"/>
</dbReference>
<dbReference type="InterPro" id="IPR004843">
    <property type="entry name" value="Calcineurin-like_PHP"/>
</dbReference>
<reference evidence="2 3" key="1">
    <citation type="submission" date="2019-09" db="EMBL/GenBank/DDBJ databases">
        <title>Phylogeny of genus Pseudoclavibacter and closely related genus.</title>
        <authorList>
            <person name="Li Y."/>
        </authorList>
    </citation>
    <scope>NUCLEOTIDE SEQUENCE [LARGE SCALE GENOMIC DNA]</scope>
    <source>
        <strain evidence="2 3">EGI 60007</strain>
    </source>
</reference>